<gene>
    <name evidence="8" type="primary">mcl2</name>
    <name evidence="8" type="ORF">ROE7235_00418</name>
</gene>
<evidence type="ECO:0000313" key="9">
    <source>
        <dbReference type="Proteomes" id="UP000272908"/>
    </source>
</evidence>
<keyword evidence="3 6" id="KW-0479">Metal-binding</keyword>
<dbReference type="EC" id="3.1.2.30" evidence="8"/>
<feature type="binding site" evidence="5">
    <location>
        <position position="132"/>
    </location>
    <ligand>
        <name>substrate</name>
    </ligand>
</feature>
<evidence type="ECO:0000313" key="8">
    <source>
        <dbReference type="EMBL" id="SUZ30692.1"/>
    </source>
</evidence>
<evidence type="ECO:0000256" key="3">
    <source>
        <dbReference type="ARBA" id="ARBA00022723"/>
    </source>
</evidence>
<organism evidence="8 9">
    <name type="scientific">Roseinatronobacter ekhonensis</name>
    <dbReference type="NCBI Taxonomy" id="254356"/>
    <lineage>
        <taxon>Bacteria</taxon>
        <taxon>Pseudomonadati</taxon>
        <taxon>Pseudomonadota</taxon>
        <taxon>Alphaproteobacteria</taxon>
        <taxon>Rhodobacterales</taxon>
        <taxon>Paracoccaceae</taxon>
        <taxon>Roseinatronobacter</taxon>
    </lineage>
</organism>
<dbReference type="InterPro" id="IPR015813">
    <property type="entry name" value="Pyrv/PenolPyrv_kinase-like_dom"/>
</dbReference>
<dbReference type="PANTHER" id="PTHR32308">
    <property type="entry name" value="LYASE BETA SUBUNIT, PUTATIVE (AFU_ORTHOLOGUE AFUA_4G13030)-RELATED"/>
    <property type="match status" value="1"/>
</dbReference>
<dbReference type="Proteomes" id="UP000272908">
    <property type="component" value="Unassembled WGS sequence"/>
</dbReference>
<evidence type="ECO:0000256" key="1">
    <source>
        <dbReference type="ARBA" id="ARBA00001946"/>
    </source>
</evidence>
<dbReference type="InterPro" id="IPR040442">
    <property type="entry name" value="Pyrv_kinase-like_dom_sf"/>
</dbReference>
<feature type="binding site" evidence="6">
    <location>
        <position position="190"/>
    </location>
    <ligand>
        <name>Mg(2+)</name>
        <dbReference type="ChEBI" id="CHEBI:18420"/>
    </ligand>
</feature>
<evidence type="ECO:0000256" key="6">
    <source>
        <dbReference type="PIRSR" id="PIRSR015582-2"/>
    </source>
</evidence>
<evidence type="ECO:0000259" key="7">
    <source>
        <dbReference type="Pfam" id="PF03328"/>
    </source>
</evidence>
<dbReference type="Pfam" id="PF03328">
    <property type="entry name" value="HpcH_HpaI"/>
    <property type="match status" value="1"/>
</dbReference>
<dbReference type="AlphaFoldDB" id="A0A3B0M3I1"/>
<dbReference type="EMBL" id="UIHC01000003">
    <property type="protein sequence ID" value="SUZ30692.1"/>
    <property type="molecule type" value="Genomic_DNA"/>
</dbReference>
<keyword evidence="9" id="KW-1185">Reference proteome</keyword>
<feature type="domain" description="HpcH/HpaI aldolase/citrate lyase" evidence="7">
    <location>
        <begin position="71"/>
        <end position="284"/>
    </location>
</feature>
<evidence type="ECO:0000256" key="2">
    <source>
        <dbReference type="ARBA" id="ARBA00005568"/>
    </source>
</evidence>
<reference evidence="9" key="1">
    <citation type="submission" date="2018-08" db="EMBL/GenBank/DDBJ databases">
        <authorList>
            <person name="Rodrigo-Torres L."/>
            <person name="Arahal R. D."/>
            <person name="Lucena T."/>
        </authorList>
    </citation>
    <scope>NUCLEOTIDE SEQUENCE [LARGE SCALE GENOMIC DNA]</scope>
    <source>
        <strain evidence="9">CECT 7235</strain>
    </source>
</reference>
<dbReference type="PIRSF" id="PIRSF015582">
    <property type="entry name" value="Cit_lyase_B"/>
    <property type="match status" value="1"/>
</dbReference>
<dbReference type="SUPFAM" id="SSF51621">
    <property type="entry name" value="Phosphoenolpyruvate/pyruvate domain"/>
    <property type="match status" value="1"/>
</dbReference>
<keyword evidence="8" id="KW-0378">Hydrolase</keyword>
<dbReference type="InterPro" id="IPR011206">
    <property type="entry name" value="Citrate_lyase_beta/mcl1/mcl2"/>
</dbReference>
<protein>
    <submittedName>
        <fullName evidence="8">(3S)-malyl-CoA thioesterase</fullName>
        <ecNumber evidence="8">3.1.2.30</ecNumber>
    </submittedName>
</protein>
<feature type="binding site" evidence="5">
    <location>
        <position position="190"/>
    </location>
    <ligand>
        <name>substrate</name>
    </ligand>
</feature>
<dbReference type="GO" id="GO:0016787">
    <property type="term" value="F:hydrolase activity"/>
    <property type="evidence" value="ECO:0007669"/>
    <property type="project" value="UniProtKB-KW"/>
</dbReference>
<evidence type="ECO:0000256" key="4">
    <source>
        <dbReference type="ARBA" id="ARBA00022842"/>
    </source>
</evidence>
<proteinExistence type="inferred from homology"/>
<evidence type="ECO:0000256" key="5">
    <source>
        <dbReference type="PIRSR" id="PIRSR015582-1"/>
    </source>
</evidence>
<sequence length="349" mass="38180">MSAPIGDDPTLKACQKAAKPVLTHRTHVICAQKYTEMPQCSKFALAICDQNWWNLRKIVTLEIIMDTRPFRSVLYIPGSKERALHKATALPTDAIIFDLEDAVAMDEKPRARRLLADTLQTLDYGPRAKLVRINDLGTEWGAEDLDVIASARPEAILLPKVDGPAHIEELARRLDARVETADTRIWAMMESPLGIWNALKIAGAPRMAGFIMGTNDLAKDMGLRYRADRMPLFTSLQMGVLAAKAHGLVAVDGVYNAFRDGAGLKAECEQGRDMGFDGKTLIHPSQLEIANTVFAPSSDEIDTARRQIDAYNAATARGEGVAVLDGKIVENLHIVTAKQILAKAEALAS</sequence>
<keyword evidence="4 6" id="KW-0460">Magnesium</keyword>
<dbReference type="InterPro" id="IPR005000">
    <property type="entry name" value="Aldolase/citrate-lyase_domain"/>
</dbReference>
<comment type="cofactor">
    <cofactor evidence="1">
        <name>Mg(2+)</name>
        <dbReference type="ChEBI" id="CHEBI:18420"/>
    </cofactor>
</comment>
<comment type="similarity">
    <text evidence="2">Belongs to the HpcH/HpaI aldolase family.</text>
</comment>
<accession>A0A3B0M3I1</accession>
<dbReference type="PANTHER" id="PTHR32308:SF10">
    <property type="entry name" value="CITRATE LYASE SUBUNIT BETA"/>
    <property type="match status" value="1"/>
</dbReference>
<dbReference type="Gene3D" id="3.20.20.60">
    <property type="entry name" value="Phosphoenolpyruvate-binding domains"/>
    <property type="match status" value="1"/>
</dbReference>
<name>A0A3B0M3I1_9RHOB</name>
<dbReference type="GO" id="GO:0000287">
    <property type="term" value="F:magnesium ion binding"/>
    <property type="evidence" value="ECO:0007669"/>
    <property type="project" value="TreeGrafter"/>
</dbReference>
<feature type="binding site" evidence="6">
    <location>
        <position position="216"/>
    </location>
    <ligand>
        <name>Mg(2+)</name>
        <dbReference type="ChEBI" id="CHEBI:18420"/>
    </ligand>
</feature>
<dbReference type="GO" id="GO:0006107">
    <property type="term" value="P:oxaloacetate metabolic process"/>
    <property type="evidence" value="ECO:0007669"/>
    <property type="project" value="TreeGrafter"/>
</dbReference>